<keyword evidence="2" id="KW-1185">Reference proteome</keyword>
<comment type="caution">
    <text evidence="1">The sequence shown here is derived from an EMBL/GenBank/DDBJ whole genome shotgun (WGS) entry which is preliminary data.</text>
</comment>
<accession>A0ABD0WH92</accession>
<reference evidence="1 2" key="1">
    <citation type="submission" date="2024-06" db="EMBL/GenBank/DDBJ databases">
        <authorList>
            <person name="Pan Q."/>
            <person name="Wen M."/>
            <person name="Jouanno E."/>
            <person name="Zahm M."/>
            <person name="Klopp C."/>
            <person name="Cabau C."/>
            <person name="Louis A."/>
            <person name="Berthelot C."/>
            <person name="Parey E."/>
            <person name="Roest Crollius H."/>
            <person name="Montfort J."/>
            <person name="Robinson-Rechavi M."/>
            <person name="Bouchez O."/>
            <person name="Lampietro C."/>
            <person name="Lopez Roques C."/>
            <person name="Donnadieu C."/>
            <person name="Postlethwait J."/>
            <person name="Bobe J."/>
            <person name="Verreycken H."/>
            <person name="Guiguen Y."/>
        </authorList>
    </citation>
    <scope>NUCLEOTIDE SEQUENCE [LARGE SCALE GENOMIC DNA]</scope>
    <source>
        <strain evidence="1">Up_M1</strain>
        <tissue evidence="1">Testis</tissue>
    </source>
</reference>
<dbReference type="Proteomes" id="UP001557470">
    <property type="component" value="Unassembled WGS sequence"/>
</dbReference>
<evidence type="ECO:0000313" key="1">
    <source>
        <dbReference type="EMBL" id="KAL0964041.1"/>
    </source>
</evidence>
<evidence type="ECO:0000313" key="2">
    <source>
        <dbReference type="Proteomes" id="UP001557470"/>
    </source>
</evidence>
<dbReference type="EMBL" id="JAGEUA010000010">
    <property type="protein sequence ID" value="KAL0964041.1"/>
    <property type="molecule type" value="Genomic_DNA"/>
</dbReference>
<gene>
    <name evidence="1" type="ORF">UPYG_G00317500</name>
</gene>
<proteinExistence type="predicted"/>
<name>A0ABD0WH92_UMBPY</name>
<protein>
    <submittedName>
        <fullName evidence="1">Uncharacterized protein</fullName>
    </submittedName>
</protein>
<dbReference type="AlphaFoldDB" id="A0ABD0WH92"/>
<sequence>MQNSYCEPGGLDLNMPIHSVRGLVYCLFATAKPLTSTASLWSSHNKASRCVGKNAPNARPYPSWPPPRSWALKKMALTTPLSCPVGNLTHRNRPIP</sequence>
<organism evidence="1 2">
    <name type="scientific">Umbra pygmaea</name>
    <name type="common">Eastern mudminnow</name>
    <dbReference type="NCBI Taxonomy" id="75934"/>
    <lineage>
        <taxon>Eukaryota</taxon>
        <taxon>Metazoa</taxon>
        <taxon>Chordata</taxon>
        <taxon>Craniata</taxon>
        <taxon>Vertebrata</taxon>
        <taxon>Euteleostomi</taxon>
        <taxon>Actinopterygii</taxon>
        <taxon>Neopterygii</taxon>
        <taxon>Teleostei</taxon>
        <taxon>Protacanthopterygii</taxon>
        <taxon>Esociformes</taxon>
        <taxon>Umbridae</taxon>
        <taxon>Umbra</taxon>
    </lineage>
</organism>